<dbReference type="Pfam" id="PF00169">
    <property type="entry name" value="PH"/>
    <property type="match status" value="1"/>
</dbReference>
<evidence type="ECO:0000256" key="3">
    <source>
        <dbReference type="ARBA" id="ARBA00023054"/>
    </source>
</evidence>
<dbReference type="GO" id="GO:0051058">
    <property type="term" value="P:negative regulation of small GTPase mediated signal transduction"/>
    <property type="evidence" value="ECO:0007669"/>
    <property type="project" value="TreeGrafter"/>
</dbReference>
<feature type="region of interest" description="Disordered" evidence="5">
    <location>
        <begin position="25"/>
        <end position="44"/>
    </location>
</feature>
<sequence length="630" mass="70837">MSLKIPRHWDFSTFKAETVRIARSKSVMPGEGSPGSGSLRSPRSMERPLKAGWLKKQQRGLVKNWHQRYYVLRGSTLTQHKDDKETTVQAVINIRHSKVNELPLNSEDPAKYLFEIVPRSTVDRERCPYVFMANSQTDMEEWVRVLRRVTGVPNGVFGKSLIDTVTYEQRFGPGTVPILVQKCVEFIVEHGLTEEGIFRLPGQDNAVKQFREAFDAGERPSFPSDTDVHTVASLLKLYLRELPEPVVPWTQYQDFLDCTSTWDSSNTEALEKLEQQIALLPRINYNLLSYICRFLFEVQLKSRVNKMNVENLATVMGINLLKPQVEDPIAVMKATPLIQKLMTVMISHHETLFPPSKDVLPTSPLNKVDNQKNAPRSFVGWESAEMVDTSLSESPEEEEDNDSPAPDKGSYSPQNRPSSPSSDHWHGSPRKRTQTLPTFNCPLTGMAAKADALNRWSRIQESSEDKSGTLSEDIFKILDLRGSGSLFGGSSVKTKEGEETLTTQLESDSTGSSSAGSQNANSEGQATLVTSPQKSVMEVLEDTSAQHLESRPEQQSNKQQLSERLQQENMELRAKVAELQSALASGHRRVAALEICLKNAERSRDEAQKRNEELQRDIQQFLISRPQAPT</sequence>
<dbReference type="SMART" id="SM00324">
    <property type="entry name" value="RhoGAP"/>
    <property type="match status" value="1"/>
</dbReference>
<dbReference type="PANTHER" id="PTHR15228">
    <property type="entry name" value="SPERMATHECAL PHYSIOLOGY VARIANT"/>
    <property type="match status" value="1"/>
</dbReference>
<comment type="caution">
    <text evidence="8">The sequence shown here is derived from an EMBL/GenBank/DDBJ whole genome shotgun (WGS) entry which is preliminary data.</text>
</comment>
<accession>A0A4Z2BC55</accession>
<dbReference type="Pfam" id="PF00620">
    <property type="entry name" value="RhoGAP"/>
    <property type="match status" value="1"/>
</dbReference>
<name>A0A4Z2BC55_9TELE</name>
<dbReference type="Proteomes" id="UP000516260">
    <property type="component" value="Chromosome 4"/>
</dbReference>
<dbReference type="InterPro" id="IPR001849">
    <property type="entry name" value="PH_domain"/>
</dbReference>
<dbReference type="Gene3D" id="2.30.29.30">
    <property type="entry name" value="Pleckstrin-homology domain (PH domain)/Phosphotyrosine-binding domain (PTB)"/>
    <property type="match status" value="1"/>
</dbReference>
<dbReference type="AlphaFoldDB" id="A0A4Z2BC55"/>
<protein>
    <recommendedName>
        <fullName evidence="10">Rho-GAP domain-containing protein</fullName>
    </recommendedName>
</protein>
<feature type="coiled-coil region" evidence="4">
    <location>
        <begin position="551"/>
        <end position="624"/>
    </location>
</feature>
<gene>
    <name evidence="8" type="ORF">fugu_004248</name>
</gene>
<evidence type="ECO:0000313" key="8">
    <source>
        <dbReference type="EMBL" id="TNM90014.1"/>
    </source>
</evidence>
<dbReference type="PROSITE" id="PS50003">
    <property type="entry name" value="PH_DOMAIN"/>
    <property type="match status" value="1"/>
</dbReference>
<dbReference type="GO" id="GO:0007165">
    <property type="term" value="P:signal transduction"/>
    <property type="evidence" value="ECO:0007669"/>
    <property type="project" value="InterPro"/>
</dbReference>
<dbReference type="EMBL" id="SWLE01000017">
    <property type="protein sequence ID" value="TNM90014.1"/>
    <property type="molecule type" value="Genomic_DNA"/>
</dbReference>
<dbReference type="CDD" id="cd04390">
    <property type="entry name" value="RhoGAP_ARHGAP22_24_25"/>
    <property type="match status" value="1"/>
</dbReference>
<dbReference type="InterPro" id="IPR051025">
    <property type="entry name" value="RhoGAP"/>
</dbReference>
<dbReference type="PROSITE" id="PS50238">
    <property type="entry name" value="RHOGAP"/>
    <property type="match status" value="1"/>
</dbReference>
<dbReference type="InterPro" id="IPR011993">
    <property type="entry name" value="PH-like_dom_sf"/>
</dbReference>
<dbReference type="SUPFAM" id="SSF50729">
    <property type="entry name" value="PH domain-like"/>
    <property type="match status" value="1"/>
</dbReference>
<evidence type="ECO:0008006" key="10">
    <source>
        <dbReference type="Google" id="ProtNLM"/>
    </source>
</evidence>
<keyword evidence="3 4" id="KW-0175">Coiled coil</keyword>
<dbReference type="GO" id="GO:0005096">
    <property type="term" value="F:GTPase activator activity"/>
    <property type="evidence" value="ECO:0007669"/>
    <property type="project" value="UniProtKB-KW"/>
</dbReference>
<evidence type="ECO:0000256" key="2">
    <source>
        <dbReference type="ARBA" id="ARBA00022553"/>
    </source>
</evidence>
<evidence type="ECO:0000259" key="7">
    <source>
        <dbReference type="PROSITE" id="PS50238"/>
    </source>
</evidence>
<keyword evidence="1" id="KW-0343">GTPase activation</keyword>
<dbReference type="GO" id="GO:0006911">
    <property type="term" value="P:phagocytosis, engulfment"/>
    <property type="evidence" value="ECO:0007669"/>
    <property type="project" value="TreeGrafter"/>
</dbReference>
<dbReference type="GO" id="GO:0001891">
    <property type="term" value="C:phagocytic cup"/>
    <property type="evidence" value="ECO:0007669"/>
    <property type="project" value="TreeGrafter"/>
</dbReference>
<dbReference type="FunFam" id="1.10.555.10:FF:000015">
    <property type="entry name" value="rho GTPase-activating protein 25 isoform X1"/>
    <property type="match status" value="1"/>
</dbReference>
<evidence type="ECO:0000259" key="6">
    <source>
        <dbReference type="PROSITE" id="PS50003"/>
    </source>
</evidence>
<dbReference type="SMART" id="SM00233">
    <property type="entry name" value="PH"/>
    <property type="match status" value="1"/>
</dbReference>
<feature type="region of interest" description="Disordered" evidence="5">
    <location>
        <begin position="355"/>
        <end position="442"/>
    </location>
</feature>
<keyword evidence="9" id="KW-1185">Reference proteome</keyword>
<feature type="region of interest" description="Disordered" evidence="5">
    <location>
        <begin position="486"/>
        <end position="527"/>
    </location>
</feature>
<dbReference type="Gene3D" id="1.10.555.10">
    <property type="entry name" value="Rho GTPase activation protein"/>
    <property type="match status" value="1"/>
</dbReference>
<evidence type="ECO:0000256" key="5">
    <source>
        <dbReference type="SAM" id="MobiDB-lite"/>
    </source>
</evidence>
<evidence type="ECO:0000313" key="9">
    <source>
        <dbReference type="Proteomes" id="UP000516260"/>
    </source>
</evidence>
<evidence type="ECO:0000256" key="4">
    <source>
        <dbReference type="SAM" id="Coils"/>
    </source>
</evidence>
<organism evidence="8 9">
    <name type="scientific">Takifugu bimaculatus</name>
    <dbReference type="NCBI Taxonomy" id="433685"/>
    <lineage>
        <taxon>Eukaryota</taxon>
        <taxon>Metazoa</taxon>
        <taxon>Chordata</taxon>
        <taxon>Craniata</taxon>
        <taxon>Vertebrata</taxon>
        <taxon>Euteleostomi</taxon>
        <taxon>Actinopterygii</taxon>
        <taxon>Neopterygii</taxon>
        <taxon>Teleostei</taxon>
        <taxon>Neoteleostei</taxon>
        <taxon>Acanthomorphata</taxon>
        <taxon>Eupercaria</taxon>
        <taxon>Tetraodontiformes</taxon>
        <taxon>Tetradontoidea</taxon>
        <taxon>Tetraodontidae</taxon>
        <taxon>Takifugu</taxon>
    </lineage>
</organism>
<feature type="compositionally biased region" description="Low complexity" evidence="5">
    <location>
        <begin position="507"/>
        <end position="522"/>
    </location>
</feature>
<dbReference type="GO" id="GO:0007015">
    <property type="term" value="P:actin filament organization"/>
    <property type="evidence" value="ECO:0007669"/>
    <property type="project" value="TreeGrafter"/>
</dbReference>
<reference evidence="8 9" key="1">
    <citation type="submission" date="2019-04" db="EMBL/GenBank/DDBJ databases">
        <title>The sequence and de novo assembly of Takifugu bimaculatus genome using PacBio and Hi-C technologies.</title>
        <authorList>
            <person name="Xu P."/>
            <person name="Liu B."/>
            <person name="Zhou Z."/>
        </authorList>
    </citation>
    <scope>NUCLEOTIDE SEQUENCE [LARGE SCALE GENOMIC DNA]</scope>
    <source>
        <strain evidence="8">TB-2018</strain>
        <tissue evidence="8">Muscle</tissue>
    </source>
</reference>
<evidence type="ECO:0000256" key="1">
    <source>
        <dbReference type="ARBA" id="ARBA00022468"/>
    </source>
</evidence>
<dbReference type="SUPFAM" id="SSF48350">
    <property type="entry name" value="GTPase activation domain, GAP"/>
    <property type="match status" value="1"/>
</dbReference>
<feature type="compositionally biased region" description="Polar residues" evidence="5">
    <location>
        <begin position="411"/>
        <end position="422"/>
    </location>
</feature>
<feature type="domain" description="PH" evidence="6">
    <location>
        <begin position="47"/>
        <end position="151"/>
    </location>
</feature>
<feature type="domain" description="Rho-GAP" evidence="7">
    <location>
        <begin position="159"/>
        <end position="353"/>
    </location>
</feature>
<dbReference type="InterPro" id="IPR000198">
    <property type="entry name" value="RhoGAP_dom"/>
</dbReference>
<dbReference type="InterPro" id="IPR008936">
    <property type="entry name" value="Rho_GTPase_activation_prot"/>
</dbReference>
<proteinExistence type="predicted"/>
<dbReference type="PANTHER" id="PTHR15228:SF20">
    <property type="entry name" value="RHO GTPASE-ACTIVATING PROTEIN 25"/>
    <property type="match status" value="1"/>
</dbReference>
<keyword evidence="2" id="KW-0597">Phosphoprotein</keyword>